<dbReference type="AlphaFoldDB" id="A0A8J3J2F7"/>
<reference evidence="1" key="1">
    <citation type="submission" date="2021-01" db="EMBL/GenBank/DDBJ databases">
        <title>Whole genome shotgun sequence of Actinocatenispora rupis NBRC 107355.</title>
        <authorList>
            <person name="Komaki H."/>
            <person name="Tamura T."/>
        </authorList>
    </citation>
    <scope>NUCLEOTIDE SEQUENCE</scope>
    <source>
        <strain evidence="1">NBRC 107355</strain>
    </source>
</reference>
<evidence type="ECO:0000313" key="1">
    <source>
        <dbReference type="EMBL" id="GID13335.1"/>
    </source>
</evidence>
<comment type="caution">
    <text evidence="1">The sequence shown here is derived from an EMBL/GenBank/DDBJ whole genome shotgun (WGS) entry which is preliminary data.</text>
</comment>
<name>A0A8J3J2F7_9ACTN</name>
<proteinExistence type="predicted"/>
<dbReference type="Pfam" id="PF00300">
    <property type="entry name" value="His_Phos_1"/>
    <property type="match status" value="1"/>
</dbReference>
<organism evidence="1 2">
    <name type="scientific">Actinocatenispora rupis</name>
    <dbReference type="NCBI Taxonomy" id="519421"/>
    <lineage>
        <taxon>Bacteria</taxon>
        <taxon>Bacillati</taxon>
        <taxon>Actinomycetota</taxon>
        <taxon>Actinomycetes</taxon>
        <taxon>Micromonosporales</taxon>
        <taxon>Micromonosporaceae</taxon>
        <taxon>Actinocatenispora</taxon>
    </lineage>
</organism>
<gene>
    <name evidence="1" type="ORF">Aru02nite_42240</name>
</gene>
<dbReference type="SUPFAM" id="SSF53254">
    <property type="entry name" value="Phosphoglycerate mutase-like"/>
    <property type="match status" value="1"/>
</dbReference>
<dbReference type="RefSeq" id="WP_203660214.1">
    <property type="nucleotide sequence ID" value="NZ_BAAAZM010000007.1"/>
</dbReference>
<sequence>MSDLMCPARVACLVAGDAAALLPYRPVRVFVAPGDGGAYGVTVEEHAGLACPGGVPRGSWLRDGDLDAPSGDGVSGRQLLDRFADALTDIAERNRGYTVAVVSGAVELPLAALCTGLTPARVYAAPLRPGDVALVEYDADGWRYVSGWPA</sequence>
<keyword evidence="2" id="KW-1185">Reference proteome</keyword>
<dbReference type="EMBL" id="BOMB01000023">
    <property type="protein sequence ID" value="GID13335.1"/>
    <property type="molecule type" value="Genomic_DNA"/>
</dbReference>
<protein>
    <recommendedName>
        <fullName evidence="3">Histidine phosphatase superfamily (Branch 1)</fullName>
    </recommendedName>
</protein>
<dbReference type="InterPro" id="IPR029033">
    <property type="entry name" value="His_PPase_superfam"/>
</dbReference>
<dbReference type="Proteomes" id="UP000612808">
    <property type="component" value="Unassembled WGS sequence"/>
</dbReference>
<accession>A0A8J3J2F7</accession>
<evidence type="ECO:0008006" key="3">
    <source>
        <dbReference type="Google" id="ProtNLM"/>
    </source>
</evidence>
<dbReference type="InterPro" id="IPR013078">
    <property type="entry name" value="His_Pase_superF_clade-1"/>
</dbReference>
<evidence type="ECO:0000313" key="2">
    <source>
        <dbReference type="Proteomes" id="UP000612808"/>
    </source>
</evidence>